<dbReference type="PANTHER" id="PTHR43736">
    <property type="entry name" value="ADP-RIBOSE PYROPHOSPHATASE"/>
    <property type="match status" value="1"/>
</dbReference>
<keyword evidence="3" id="KW-0378">Hydrolase</keyword>
<dbReference type="Pfam" id="PF00293">
    <property type="entry name" value="NUDIX"/>
    <property type="match status" value="1"/>
</dbReference>
<proteinExistence type="inferred from homology"/>
<accession>Q2J5K1</accession>
<dbReference type="PANTHER" id="PTHR43736:SF1">
    <property type="entry name" value="DIHYDRONEOPTERIN TRIPHOSPHATE DIPHOSPHATASE"/>
    <property type="match status" value="1"/>
</dbReference>
<evidence type="ECO:0000313" key="3">
    <source>
        <dbReference type="EMBL" id="ABD13441.1"/>
    </source>
</evidence>
<name>Q2J5K1_FRACC</name>
<dbReference type="STRING" id="106370.Francci3_4093"/>
<dbReference type="CDD" id="cd03674">
    <property type="entry name" value="NUDIX_Hydrolase"/>
    <property type="match status" value="1"/>
</dbReference>
<dbReference type="GO" id="GO:0016787">
    <property type="term" value="F:hydrolase activity"/>
    <property type="evidence" value="ECO:0007669"/>
    <property type="project" value="UniProtKB-KW"/>
</dbReference>
<keyword evidence="4" id="KW-1185">Reference proteome</keyword>
<protein>
    <submittedName>
        <fullName evidence="3">NUDIX hydrolase</fullName>
    </submittedName>
</protein>
<dbReference type="OrthoDB" id="129709at2"/>
<dbReference type="KEGG" id="fra:Francci3_4093"/>
<dbReference type="HOGENOM" id="CLU_101758_2_0_11"/>
<dbReference type="AlphaFoldDB" id="Q2J5K1"/>
<comment type="similarity">
    <text evidence="1">Belongs to the Nudix hydrolase family.</text>
</comment>
<reference evidence="3 4" key="1">
    <citation type="journal article" date="2007" name="Genome Res.">
        <title>Genome characteristics of facultatively symbiotic Frankia sp. strains reflect host range and host plant biogeography.</title>
        <authorList>
            <person name="Normand P."/>
            <person name="Lapierre P."/>
            <person name="Tisa L.S."/>
            <person name="Gogarten J.P."/>
            <person name="Alloisio N."/>
            <person name="Bagnarol E."/>
            <person name="Bassi C.A."/>
            <person name="Berry A.M."/>
            <person name="Bickhart D.M."/>
            <person name="Choisne N."/>
            <person name="Couloux A."/>
            <person name="Cournoyer B."/>
            <person name="Cruveiller S."/>
            <person name="Daubin V."/>
            <person name="Demange N."/>
            <person name="Francino M.P."/>
            <person name="Goltsman E."/>
            <person name="Huang Y."/>
            <person name="Kopp O.R."/>
            <person name="Labarre L."/>
            <person name="Lapidus A."/>
            <person name="Lavire C."/>
            <person name="Marechal J."/>
            <person name="Martinez M."/>
            <person name="Mastronunzio J.E."/>
            <person name="Mullin B.C."/>
            <person name="Niemann J."/>
            <person name="Pujic P."/>
            <person name="Rawnsley T."/>
            <person name="Rouy Z."/>
            <person name="Schenowitz C."/>
            <person name="Sellstedt A."/>
            <person name="Tavares F."/>
            <person name="Tomkins J.P."/>
            <person name="Vallenet D."/>
            <person name="Valverde C."/>
            <person name="Wall L.G."/>
            <person name="Wang Y."/>
            <person name="Medigue C."/>
            <person name="Benson D.R."/>
        </authorList>
    </citation>
    <scope>NUCLEOTIDE SEQUENCE [LARGE SCALE GENOMIC DNA]</scope>
    <source>
        <strain evidence="4">DSM 45818 / CECT 9043 / CcI3</strain>
    </source>
</reference>
<gene>
    <name evidence="3" type="ordered locus">Francci3_4093</name>
</gene>
<dbReference type="InterPro" id="IPR015797">
    <property type="entry name" value="NUDIX_hydrolase-like_dom_sf"/>
</dbReference>
<feature type="domain" description="Nudix hydrolase" evidence="2">
    <location>
        <begin position="47"/>
        <end position="187"/>
    </location>
</feature>
<dbReference type="eggNOG" id="COG1051">
    <property type="taxonomic scope" value="Bacteria"/>
</dbReference>
<evidence type="ECO:0000256" key="1">
    <source>
        <dbReference type="ARBA" id="ARBA00005582"/>
    </source>
</evidence>
<dbReference type="RefSeq" id="WP_011438460.1">
    <property type="nucleotide sequence ID" value="NC_007777.1"/>
</dbReference>
<dbReference type="InterPro" id="IPR000086">
    <property type="entry name" value="NUDIX_hydrolase_dom"/>
</dbReference>
<evidence type="ECO:0000259" key="2">
    <source>
        <dbReference type="PROSITE" id="PS51462"/>
    </source>
</evidence>
<dbReference type="Gene3D" id="3.90.79.10">
    <property type="entry name" value="Nucleoside Triphosphate Pyrophosphohydrolase"/>
    <property type="match status" value="1"/>
</dbReference>
<evidence type="ECO:0000313" key="4">
    <source>
        <dbReference type="Proteomes" id="UP000001937"/>
    </source>
</evidence>
<dbReference type="SUPFAM" id="SSF55811">
    <property type="entry name" value="Nudix"/>
    <property type="match status" value="1"/>
</dbReference>
<dbReference type="EMBL" id="CP000249">
    <property type="protein sequence ID" value="ABD13441.1"/>
    <property type="molecule type" value="Genomic_DNA"/>
</dbReference>
<sequence length="187" mass="20434">MPVTNDDIAKTIRAHLDAHPEDAESLAPLLEAARGSDAPLASRTTTPGHVTCGVVAVTSDRQVLQIRHRSLNRWLLPGGHIEPDDASLLDAALRELAEETGIPRAWANPALERPVDVDAHVIPPNPAKREPEHIHYDLRFLLAIDPPAGNANVALQLEEVADYRWAPLTELPGRLSDRTRANLLARP</sequence>
<organism evidence="3 4">
    <name type="scientific">Frankia casuarinae (strain DSM 45818 / CECT 9043 / HFP020203 / CcI3)</name>
    <dbReference type="NCBI Taxonomy" id="106370"/>
    <lineage>
        <taxon>Bacteria</taxon>
        <taxon>Bacillati</taxon>
        <taxon>Actinomycetota</taxon>
        <taxon>Actinomycetes</taxon>
        <taxon>Frankiales</taxon>
        <taxon>Frankiaceae</taxon>
        <taxon>Frankia</taxon>
    </lineage>
</organism>
<dbReference type="PROSITE" id="PS51462">
    <property type="entry name" value="NUDIX"/>
    <property type="match status" value="1"/>
</dbReference>
<dbReference type="Proteomes" id="UP000001937">
    <property type="component" value="Chromosome"/>
</dbReference>